<dbReference type="InterPro" id="IPR011600">
    <property type="entry name" value="Pept_C14_caspase"/>
</dbReference>
<feature type="domain" description="Caspase family p20" evidence="9">
    <location>
        <begin position="311"/>
        <end position="440"/>
    </location>
</feature>
<evidence type="ECO:0000259" key="9">
    <source>
        <dbReference type="PROSITE" id="PS50208"/>
    </source>
</evidence>
<evidence type="ECO:0000313" key="10">
    <source>
        <dbReference type="EMBL" id="CAH3038754.1"/>
    </source>
</evidence>
<feature type="domain" description="Caspase family p10" evidence="8">
    <location>
        <begin position="478"/>
        <end position="560"/>
    </location>
</feature>
<gene>
    <name evidence="10" type="ORF">PLOB_00039425</name>
</gene>
<dbReference type="InterPro" id="IPR001309">
    <property type="entry name" value="Pept_C14_p20"/>
</dbReference>
<dbReference type="SMART" id="SM00115">
    <property type="entry name" value="CASc"/>
    <property type="match status" value="1"/>
</dbReference>
<reference evidence="10 11" key="1">
    <citation type="submission" date="2022-05" db="EMBL/GenBank/DDBJ databases">
        <authorList>
            <consortium name="Genoscope - CEA"/>
            <person name="William W."/>
        </authorList>
    </citation>
    <scope>NUCLEOTIDE SEQUENCE [LARGE SCALE GENOMIC DNA]</scope>
</reference>
<keyword evidence="4" id="KW-0378">Hydrolase</keyword>
<comment type="caution">
    <text evidence="10">The sequence shown here is derived from an EMBL/GenBank/DDBJ whole genome shotgun (WGS) entry which is preliminary data.</text>
</comment>
<dbReference type="InterPro" id="IPR016129">
    <property type="entry name" value="Caspase_his_AS"/>
</dbReference>
<accession>A0ABN8N0F0</accession>
<evidence type="ECO:0000256" key="4">
    <source>
        <dbReference type="ARBA" id="ARBA00022801"/>
    </source>
</evidence>
<dbReference type="PANTHER" id="PTHR48169">
    <property type="entry name" value="DED DOMAIN-CONTAINING PROTEIN"/>
    <property type="match status" value="1"/>
</dbReference>
<dbReference type="PROSITE" id="PS50208">
    <property type="entry name" value="CASPASE_P20"/>
    <property type="match status" value="1"/>
</dbReference>
<dbReference type="PANTHER" id="PTHR48169:SF7">
    <property type="entry name" value="CASPASE 10"/>
    <property type="match status" value="1"/>
</dbReference>
<dbReference type="PROSITE" id="PS50207">
    <property type="entry name" value="CASPASE_P10"/>
    <property type="match status" value="1"/>
</dbReference>
<evidence type="ECO:0000256" key="7">
    <source>
        <dbReference type="RuleBase" id="RU003971"/>
    </source>
</evidence>
<dbReference type="InterPro" id="IPR033139">
    <property type="entry name" value="Caspase_cys_AS"/>
</dbReference>
<keyword evidence="5" id="KW-0788">Thiol protease</keyword>
<dbReference type="CDD" id="cd00032">
    <property type="entry name" value="CASc"/>
    <property type="match status" value="1"/>
</dbReference>
<dbReference type="Proteomes" id="UP001159405">
    <property type="component" value="Unassembled WGS sequence"/>
</dbReference>
<feature type="non-terminal residue" evidence="10">
    <location>
        <position position="1"/>
    </location>
</feature>
<evidence type="ECO:0000256" key="5">
    <source>
        <dbReference type="ARBA" id="ARBA00022807"/>
    </source>
</evidence>
<dbReference type="InterPro" id="IPR029030">
    <property type="entry name" value="Caspase-like_dom_sf"/>
</dbReference>
<dbReference type="PRINTS" id="PR00376">
    <property type="entry name" value="IL1BCENZYME"/>
</dbReference>
<evidence type="ECO:0000313" key="11">
    <source>
        <dbReference type="Proteomes" id="UP001159405"/>
    </source>
</evidence>
<dbReference type="PROSITE" id="PS01121">
    <property type="entry name" value="CASPASE_HIS"/>
    <property type="match status" value="1"/>
</dbReference>
<protein>
    <recommendedName>
        <fullName evidence="12">Caspase-8</fullName>
    </recommendedName>
</protein>
<keyword evidence="6" id="KW-0865">Zymogen</keyword>
<keyword evidence="2" id="KW-0645">Protease</keyword>
<organism evidence="10 11">
    <name type="scientific">Porites lobata</name>
    <dbReference type="NCBI Taxonomy" id="104759"/>
    <lineage>
        <taxon>Eukaryota</taxon>
        <taxon>Metazoa</taxon>
        <taxon>Cnidaria</taxon>
        <taxon>Anthozoa</taxon>
        <taxon>Hexacorallia</taxon>
        <taxon>Scleractinia</taxon>
        <taxon>Fungiina</taxon>
        <taxon>Poritidae</taxon>
        <taxon>Porites</taxon>
    </lineage>
</organism>
<proteinExistence type="inferred from homology"/>
<dbReference type="PROSITE" id="PS01122">
    <property type="entry name" value="CASPASE_CYS"/>
    <property type="match status" value="1"/>
</dbReference>
<dbReference type="SUPFAM" id="SSF52129">
    <property type="entry name" value="Caspase-like"/>
    <property type="match status" value="1"/>
</dbReference>
<sequence length="568" mass="63062">NFSFQSLSVQRITCTSPGLKLRKMLSYFDSSGQACSYAVVIAQGRAHDRGHTSSVYCLEINGFGVEEQVHGNPFRLLDCNRFLWDNEDLRTKEINIGSIVFVDRFGSFLGSTGSKMGKDQVLSQLGSNEAVLFRGIADAFPNAVIPSQGKGIYQKTTKPYPFCALIGVQDGYTRDDRILVTTLLGEEVDLNNRSRAYKPSGIETVPLPVHHQSSINGNVMLVAFGSKTPHGNYQAVCEDILLWSNSGQTEQVQFALNPVKHAGGENFRTLNLNLQPSDEPHSLFITPVDLTKLPAHIHPDSVDVYPMMSNPRGIALIINNEVFSPTAETEEILTDREGSEKDVEALETMFKALYFEVNIERDLGKEKILQVLDKVAKSDHTAYDCFVLCLMSHGKEGLFYGSDGQAVPFETVCDLFSNSNCRTLRGKPKLMFIQACRGTEGQTGVVNDSPFCPGPQQPTATSVRYADRGWNFSFKGTIPDHSDFLLAYSTVNHYASYRHELYGSRFVRCVVEVFREKAGHEDVLSMLIMVNDKLSKMGEIGQKQIGQPTTTLTKKLFLWPGLCKEALS</sequence>
<keyword evidence="3" id="KW-0053">Apoptosis</keyword>
<evidence type="ECO:0000259" key="8">
    <source>
        <dbReference type="PROSITE" id="PS50207"/>
    </source>
</evidence>
<evidence type="ECO:0000256" key="3">
    <source>
        <dbReference type="ARBA" id="ARBA00022703"/>
    </source>
</evidence>
<evidence type="ECO:0000256" key="1">
    <source>
        <dbReference type="ARBA" id="ARBA00010134"/>
    </source>
</evidence>
<evidence type="ECO:0008006" key="12">
    <source>
        <dbReference type="Google" id="ProtNLM"/>
    </source>
</evidence>
<evidence type="ECO:0000256" key="2">
    <source>
        <dbReference type="ARBA" id="ARBA00022670"/>
    </source>
</evidence>
<name>A0ABN8N0F0_9CNID</name>
<dbReference type="InterPro" id="IPR002138">
    <property type="entry name" value="Pept_C14_p10"/>
</dbReference>
<dbReference type="Pfam" id="PF00656">
    <property type="entry name" value="Peptidase_C14"/>
    <property type="match status" value="1"/>
</dbReference>
<dbReference type="InterPro" id="IPR015917">
    <property type="entry name" value="Pept_C14A"/>
</dbReference>
<evidence type="ECO:0000256" key="6">
    <source>
        <dbReference type="ARBA" id="ARBA00023145"/>
    </source>
</evidence>
<keyword evidence="11" id="KW-1185">Reference proteome</keyword>
<comment type="similarity">
    <text evidence="1 7">Belongs to the peptidase C14A family.</text>
</comment>
<dbReference type="EMBL" id="CALNXK010000006">
    <property type="protein sequence ID" value="CAH3038754.1"/>
    <property type="molecule type" value="Genomic_DNA"/>
</dbReference>
<dbReference type="Gene3D" id="3.40.50.1460">
    <property type="match status" value="1"/>
</dbReference>